<dbReference type="AlphaFoldDB" id="A0A497YAQ2"/>
<evidence type="ECO:0000313" key="7">
    <source>
        <dbReference type="Proteomes" id="UP000273898"/>
    </source>
</evidence>
<gene>
    <name evidence="5" type="ORF">BCL90_1445</name>
    <name evidence="6" type="ORF">E3V97_15175</name>
</gene>
<dbReference type="Proteomes" id="UP000297429">
    <property type="component" value="Unassembled WGS sequence"/>
</dbReference>
<evidence type="ECO:0000256" key="1">
    <source>
        <dbReference type="ARBA" id="ARBA00006914"/>
    </source>
</evidence>
<reference evidence="5 7" key="1">
    <citation type="submission" date="2018-10" db="EMBL/GenBank/DDBJ databases">
        <title>Genomic Encyclopedia of Archaeal and Bacterial Type Strains, Phase II (KMG-II): from individual species to whole genera.</title>
        <authorList>
            <person name="Goeker M."/>
        </authorList>
    </citation>
    <scope>NUCLEOTIDE SEQUENCE [LARGE SCALE GENOMIC DNA]</scope>
    <source>
        <strain evidence="5 7">DSM 19624</strain>
    </source>
</reference>
<comment type="caution">
    <text evidence="5">The sequence shown here is derived from an EMBL/GenBank/DDBJ whole genome shotgun (WGS) entry which is preliminary data.</text>
</comment>
<sequence>MENNNALTVLRQELDWLEAVIAQCMATYFLQEGHEKDWMEIPLPNLSLSDSPYADMVEKWNLDIYARLAIALSMAPHLRPEILDTFFTKNQMHDRGFTEFGGLTTKDYNGFLPTGETLCFLLTVKHPEMRYKLMELLGKENILYKEDVLILTETESHLPWLSGQLSLSRSWFNYFLTGKKLMAENSASFPAQKISTAMEWEDVVLNHLVLTQINEITAWLSHGHTLMEDWGLAKKLKPGYRALFYGPPGTGKTLMATLIGKTTGREVYKIDLSMIVSKYIGETEKNLSKIFDVAQHQNWILFFDEADALFGKRTQADSANDRHANQQTAYLLQRIEDFPGVVILATNLKANMDEAFSRRFQSAIHFTMPSVQERYQLWQKAFSGVCKLDESINLEAIAEEYQLAGGAIINVLRYCALSAITRNDTLVNQQELLAGIKREFKKENKTVFITN</sequence>
<feature type="domain" description="AAA+ ATPase" evidence="4">
    <location>
        <begin position="238"/>
        <end position="365"/>
    </location>
</feature>
<evidence type="ECO:0000313" key="6">
    <source>
        <dbReference type="EMBL" id="TFB31911.1"/>
    </source>
</evidence>
<dbReference type="EMBL" id="SOPX01000002">
    <property type="protein sequence ID" value="TFB31911.1"/>
    <property type="molecule type" value="Genomic_DNA"/>
</dbReference>
<evidence type="ECO:0000256" key="3">
    <source>
        <dbReference type="ARBA" id="ARBA00022840"/>
    </source>
</evidence>
<dbReference type="PANTHER" id="PTHR23073">
    <property type="entry name" value="26S PROTEASOME REGULATORY SUBUNIT"/>
    <property type="match status" value="1"/>
</dbReference>
<dbReference type="InterPro" id="IPR003593">
    <property type="entry name" value="AAA+_ATPase"/>
</dbReference>
<dbReference type="Gene3D" id="3.40.50.300">
    <property type="entry name" value="P-loop containing nucleotide triphosphate hydrolases"/>
    <property type="match status" value="1"/>
</dbReference>
<comment type="similarity">
    <text evidence="1">Belongs to the AAA ATPase family.</text>
</comment>
<evidence type="ECO:0000259" key="4">
    <source>
        <dbReference type="SMART" id="SM00382"/>
    </source>
</evidence>
<dbReference type="InterPro" id="IPR027417">
    <property type="entry name" value="P-loop_NTPase"/>
</dbReference>
<dbReference type="InterPro" id="IPR003959">
    <property type="entry name" value="ATPase_AAA_core"/>
</dbReference>
<dbReference type="GO" id="GO:0005524">
    <property type="term" value="F:ATP binding"/>
    <property type="evidence" value="ECO:0007669"/>
    <property type="project" value="UniProtKB-KW"/>
</dbReference>
<keyword evidence="8" id="KW-1185">Reference proteome</keyword>
<dbReference type="EMBL" id="RCCK01000010">
    <property type="protein sequence ID" value="RLJ80654.1"/>
    <property type="molecule type" value="Genomic_DNA"/>
</dbReference>
<organism evidence="5 7">
    <name type="scientific">Pedobacter alluvionis</name>
    <dbReference type="NCBI Taxonomy" id="475253"/>
    <lineage>
        <taxon>Bacteria</taxon>
        <taxon>Pseudomonadati</taxon>
        <taxon>Bacteroidota</taxon>
        <taxon>Sphingobacteriia</taxon>
        <taxon>Sphingobacteriales</taxon>
        <taxon>Sphingobacteriaceae</taxon>
        <taxon>Pedobacter</taxon>
    </lineage>
</organism>
<dbReference type="Proteomes" id="UP000273898">
    <property type="component" value="Unassembled WGS sequence"/>
</dbReference>
<dbReference type="InterPro" id="IPR050221">
    <property type="entry name" value="26S_Proteasome_ATPase"/>
</dbReference>
<keyword evidence="3 6" id="KW-0067">ATP-binding</keyword>
<dbReference type="GO" id="GO:0016887">
    <property type="term" value="F:ATP hydrolysis activity"/>
    <property type="evidence" value="ECO:0007669"/>
    <property type="project" value="InterPro"/>
</dbReference>
<evidence type="ECO:0000313" key="5">
    <source>
        <dbReference type="EMBL" id="RLJ80654.1"/>
    </source>
</evidence>
<dbReference type="OrthoDB" id="7438987at2"/>
<dbReference type="CDD" id="cd19481">
    <property type="entry name" value="RecA-like_protease"/>
    <property type="match status" value="1"/>
</dbReference>
<dbReference type="SUPFAM" id="SSF52540">
    <property type="entry name" value="P-loop containing nucleoside triphosphate hydrolases"/>
    <property type="match status" value="1"/>
</dbReference>
<dbReference type="SMART" id="SM00382">
    <property type="entry name" value="AAA"/>
    <property type="match status" value="1"/>
</dbReference>
<proteinExistence type="inferred from homology"/>
<keyword evidence="2" id="KW-0547">Nucleotide-binding</keyword>
<evidence type="ECO:0000256" key="2">
    <source>
        <dbReference type="ARBA" id="ARBA00022741"/>
    </source>
</evidence>
<dbReference type="RefSeq" id="WP_121283240.1">
    <property type="nucleotide sequence ID" value="NZ_RCCK01000010.1"/>
</dbReference>
<reference evidence="6 8" key="2">
    <citation type="submission" date="2019-03" db="EMBL/GenBank/DDBJ databases">
        <authorList>
            <person name="He R.-H."/>
        </authorList>
    </citation>
    <scope>NUCLEOTIDE SEQUENCE [LARGE SCALE GENOMIC DNA]</scope>
    <source>
        <strain evidence="6 8">DSM 19624</strain>
    </source>
</reference>
<name>A0A497YAQ2_9SPHI</name>
<evidence type="ECO:0000313" key="8">
    <source>
        <dbReference type="Proteomes" id="UP000297429"/>
    </source>
</evidence>
<dbReference type="Pfam" id="PF00004">
    <property type="entry name" value="AAA"/>
    <property type="match status" value="1"/>
</dbReference>
<protein>
    <submittedName>
        <fullName evidence="6">ATP-binding protein</fullName>
    </submittedName>
    <submittedName>
        <fullName evidence="5">ATPase family protein associated with various cellular activities (AAA)</fullName>
    </submittedName>
</protein>
<accession>A0A497YAQ2</accession>